<evidence type="ECO:0000256" key="1">
    <source>
        <dbReference type="SAM" id="MobiDB-lite"/>
    </source>
</evidence>
<sequence>MMYRPNRWKSWNFGFSDIPERPYSQTNISSDSIYEDDEAAPVHRTALSPGLGEQRQSKAGYASSPGLDEQRQSKGFMKKILGFFKRIKLGGKKRSVTKGLENWEFKSAYNTPEVEQQEYTSYKDNQKPTRPRSYPFSGAENAYVCLDDGTEFYRRTISSGIHTDYGSIGGYNVKRTRRVAISDTISRAFTISEAGTPPSDYPQGCVSIEPRAGTPPSDYSLESEESKMSELMNQSQLDVNCEHDFLHDSKGFPFNVARLLAIKLKLEERFVVPTTDASGKHTFIIYDKEQGRDRITTELGQEVLIRNPKSIKSEGLEITNYCREIRLDIKPSQRTLLKRIIQKHADELFTKHSNINFIGTSPVKSWRNGNNVRNEECIVIYCSSKGFIPFGEETFPTQLTVGEVTASTDIREGYFQFGPYAYTTSRSSDIHDRLKMGCQFGVEGGSGSGTIGPFVNFNGNLAFLTCAHIIYGIDENGYTYDDPAGNIKIEQPSSVNFGSTGNRCGKVTRAVFRPDLPSSVDAAVVEITEQSRQPVSGEFAVDNPIRMQHAGFDDLPYFNSGKIHMNPNTIDSDKRMVKFGSETHVTRGTLISEGTVVTPVSTEMGLFGHTGRKVLMRNQMEIAGLTSHGAVFQPGDSGSGVFFVDRTGMGQELTCIGMAIGSTSNGTAVVTPIVDILDALQLPRSLWQFP</sequence>
<dbReference type="OrthoDB" id="6134048at2759"/>
<dbReference type="AlphaFoldDB" id="A0A210QF01"/>
<organism evidence="2 3">
    <name type="scientific">Mizuhopecten yessoensis</name>
    <name type="common">Japanese scallop</name>
    <name type="synonym">Patinopecten yessoensis</name>
    <dbReference type="NCBI Taxonomy" id="6573"/>
    <lineage>
        <taxon>Eukaryota</taxon>
        <taxon>Metazoa</taxon>
        <taxon>Spiralia</taxon>
        <taxon>Lophotrochozoa</taxon>
        <taxon>Mollusca</taxon>
        <taxon>Bivalvia</taxon>
        <taxon>Autobranchia</taxon>
        <taxon>Pteriomorphia</taxon>
        <taxon>Pectinida</taxon>
        <taxon>Pectinoidea</taxon>
        <taxon>Pectinidae</taxon>
        <taxon>Mizuhopecten</taxon>
    </lineage>
</organism>
<dbReference type="EMBL" id="NEDP02003952">
    <property type="protein sequence ID" value="OWF47333.1"/>
    <property type="molecule type" value="Genomic_DNA"/>
</dbReference>
<reference evidence="2 3" key="1">
    <citation type="journal article" date="2017" name="Nat. Ecol. Evol.">
        <title>Scallop genome provides insights into evolution of bilaterian karyotype and development.</title>
        <authorList>
            <person name="Wang S."/>
            <person name="Zhang J."/>
            <person name="Jiao W."/>
            <person name="Li J."/>
            <person name="Xun X."/>
            <person name="Sun Y."/>
            <person name="Guo X."/>
            <person name="Huan P."/>
            <person name="Dong B."/>
            <person name="Zhang L."/>
            <person name="Hu X."/>
            <person name="Sun X."/>
            <person name="Wang J."/>
            <person name="Zhao C."/>
            <person name="Wang Y."/>
            <person name="Wang D."/>
            <person name="Huang X."/>
            <person name="Wang R."/>
            <person name="Lv J."/>
            <person name="Li Y."/>
            <person name="Zhang Z."/>
            <person name="Liu B."/>
            <person name="Lu W."/>
            <person name="Hui Y."/>
            <person name="Liang J."/>
            <person name="Zhou Z."/>
            <person name="Hou R."/>
            <person name="Li X."/>
            <person name="Liu Y."/>
            <person name="Li H."/>
            <person name="Ning X."/>
            <person name="Lin Y."/>
            <person name="Zhao L."/>
            <person name="Xing Q."/>
            <person name="Dou J."/>
            <person name="Li Y."/>
            <person name="Mao J."/>
            <person name="Guo H."/>
            <person name="Dou H."/>
            <person name="Li T."/>
            <person name="Mu C."/>
            <person name="Jiang W."/>
            <person name="Fu Q."/>
            <person name="Fu X."/>
            <person name="Miao Y."/>
            <person name="Liu J."/>
            <person name="Yu Q."/>
            <person name="Li R."/>
            <person name="Liao H."/>
            <person name="Li X."/>
            <person name="Kong Y."/>
            <person name="Jiang Z."/>
            <person name="Chourrout D."/>
            <person name="Li R."/>
            <person name="Bao Z."/>
        </authorList>
    </citation>
    <scope>NUCLEOTIDE SEQUENCE [LARGE SCALE GENOMIC DNA]</scope>
    <source>
        <strain evidence="2 3">PY_sf001</strain>
    </source>
</reference>
<feature type="region of interest" description="Disordered" evidence="1">
    <location>
        <begin position="46"/>
        <end position="69"/>
    </location>
</feature>
<keyword evidence="3" id="KW-1185">Reference proteome</keyword>
<evidence type="ECO:0000313" key="2">
    <source>
        <dbReference type="EMBL" id="OWF47333.1"/>
    </source>
</evidence>
<feature type="compositionally biased region" description="Polar residues" evidence="1">
    <location>
        <begin position="114"/>
        <end position="123"/>
    </location>
</feature>
<dbReference type="Proteomes" id="UP000242188">
    <property type="component" value="Unassembled WGS sequence"/>
</dbReference>
<feature type="region of interest" description="Disordered" evidence="1">
    <location>
        <begin position="193"/>
        <end position="221"/>
    </location>
</feature>
<name>A0A210QF01_MIZYE</name>
<dbReference type="SUPFAM" id="SSF50494">
    <property type="entry name" value="Trypsin-like serine proteases"/>
    <property type="match status" value="1"/>
</dbReference>
<feature type="region of interest" description="Disordered" evidence="1">
    <location>
        <begin position="114"/>
        <end position="134"/>
    </location>
</feature>
<proteinExistence type="predicted"/>
<protein>
    <submittedName>
        <fullName evidence="2">Uncharacterized protein</fullName>
    </submittedName>
</protein>
<dbReference type="InterPro" id="IPR009003">
    <property type="entry name" value="Peptidase_S1_PA"/>
</dbReference>
<gene>
    <name evidence="2" type="ORF">KP79_PYT22606</name>
</gene>
<comment type="caution">
    <text evidence="2">The sequence shown here is derived from an EMBL/GenBank/DDBJ whole genome shotgun (WGS) entry which is preliminary data.</text>
</comment>
<accession>A0A210QF01</accession>
<evidence type="ECO:0000313" key="3">
    <source>
        <dbReference type="Proteomes" id="UP000242188"/>
    </source>
</evidence>